<dbReference type="Proteomes" id="UP001165960">
    <property type="component" value="Unassembled WGS sequence"/>
</dbReference>
<organism evidence="1 2">
    <name type="scientific">Entomophthora muscae</name>
    <dbReference type="NCBI Taxonomy" id="34485"/>
    <lineage>
        <taxon>Eukaryota</taxon>
        <taxon>Fungi</taxon>
        <taxon>Fungi incertae sedis</taxon>
        <taxon>Zoopagomycota</taxon>
        <taxon>Entomophthoromycotina</taxon>
        <taxon>Entomophthoromycetes</taxon>
        <taxon>Entomophthorales</taxon>
        <taxon>Entomophthoraceae</taxon>
        <taxon>Entomophthora</taxon>
    </lineage>
</organism>
<feature type="non-terminal residue" evidence="1">
    <location>
        <position position="1"/>
    </location>
</feature>
<gene>
    <name evidence="1" type="ORF">DSO57_1006362</name>
</gene>
<evidence type="ECO:0000313" key="1">
    <source>
        <dbReference type="EMBL" id="KAJ9066751.1"/>
    </source>
</evidence>
<comment type="caution">
    <text evidence="1">The sequence shown here is derived from an EMBL/GenBank/DDBJ whole genome shotgun (WGS) entry which is preliminary data.</text>
</comment>
<keyword evidence="2" id="KW-1185">Reference proteome</keyword>
<accession>A0ACC2SWM4</accession>
<protein>
    <submittedName>
        <fullName evidence="1">Uncharacterized protein</fullName>
    </submittedName>
</protein>
<sequence>VYGGDACLVIEKVLEEFAAMQFKYKTLYKKLPHLENNNPIQLAPGFDPGHVMMSKELEQHRAGWG</sequence>
<name>A0ACC2SWM4_9FUNG</name>
<proteinExistence type="predicted"/>
<dbReference type="EMBL" id="QTSX02004278">
    <property type="protein sequence ID" value="KAJ9066751.1"/>
    <property type="molecule type" value="Genomic_DNA"/>
</dbReference>
<evidence type="ECO:0000313" key="2">
    <source>
        <dbReference type="Proteomes" id="UP001165960"/>
    </source>
</evidence>
<reference evidence="1" key="1">
    <citation type="submission" date="2022-04" db="EMBL/GenBank/DDBJ databases">
        <title>Genome of the entomopathogenic fungus Entomophthora muscae.</title>
        <authorList>
            <person name="Elya C."/>
            <person name="Lovett B.R."/>
            <person name="Lee E."/>
            <person name="Macias A.M."/>
            <person name="Hajek A.E."/>
            <person name="De Bivort B.L."/>
            <person name="Kasson M.T."/>
            <person name="De Fine Licht H.H."/>
            <person name="Stajich J.E."/>
        </authorList>
    </citation>
    <scope>NUCLEOTIDE SEQUENCE</scope>
    <source>
        <strain evidence="1">Berkeley</strain>
    </source>
</reference>